<dbReference type="Gene3D" id="3.80.10.10">
    <property type="entry name" value="Ribonuclease Inhibitor"/>
    <property type="match status" value="2"/>
</dbReference>
<dbReference type="InterPro" id="IPR006553">
    <property type="entry name" value="Leu-rich_rpt_Cys-con_subtyp"/>
</dbReference>
<proteinExistence type="predicted"/>
<dbReference type="InterPro" id="IPR032675">
    <property type="entry name" value="LRR_dom_sf"/>
</dbReference>
<gene>
    <name evidence="1" type="ORF">BASA50_004444</name>
</gene>
<dbReference type="PANTHER" id="PTHR13318">
    <property type="entry name" value="PARTNER OF PAIRED, ISOFORM B-RELATED"/>
    <property type="match status" value="1"/>
</dbReference>
<evidence type="ECO:0000313" key="2">
    <source>
        <dbReference type="Proteomes" id="UP001648503"/>
    </source>
</evidence>
<dbReference type="PANTHER" id="PTHR13318:SF247">
    <property type="entry name" value="GH16156P"/>
    <property type="match status" value="1"/>
</dbReference>
<organism evidence="1 2">
    <name type="scientific">Batrachochytrium salamandrivorans</name>
    <dbReference type="NCBI Taxonomy" id="1357716"/>
    <lineage>
        <taxon>Eukaryota</taxon>
        <taxon>Fungi</taxon>
        <taxon>Fungi incertae sedis</taxon>
        <taxon>Chytridiomycota</taxon>
        <taxon>Chytridiomycota incertae sedis</taxon>
        <taxon>Chytridiomycetes</taxon>
        <taxon>Rhizophydiales</taxon>
        <taxon>Rhizophydiales incertae sedis</taxon>
        <taxon>Batrachochytrium</taxon>
    </lineage>
</organism>
<evidence type="ECO:0000313" key="1">
    <source>
        <dbReference type="EMBL" id="KAH6597527.1"/>
    </source>
</evidence>
<name>A0ABQ8FFR1_9FUNG</name>
<dbReference type="InterPro" id="IPR001611">
    <property type="entry name" value="Leu-rich_rpt"/>
</dbReference>
<sequence>MGLLDPISLRQILLTSTHLKTLDLGDCTALTSSAFVGLDKMQSKMTHLRLAGCSITDAVVESLLPYWCDSLRSIDLSRCRLLSRHTLLHLASFKLLEIIKINSLNLSQPKDLSMDDAFLILAEGCPLLTSISMRNCPDLTSQCLIYIMQLCDSLHTIHIPGSARVNDAFLSSLLNDLVACRIIDLDISRCPGFTLPAILSLFRELSSLKSLVASGSPCMTDDGVQLLLATADSLEHLDLSLCPNIRGTGLVRGLHGHLRSIPVHCLTLNIASNPQISAETVAYLKQTLGVGRVVSRIGS</sequence>
<keyword evidence="2" id="KW-1185">Reference proteome</keyword>
<dbReference type="SMART" id="SM00367">
    <property type="entry name" value="LRR_CC"/>
    <property type="match status" value="6"/>
</dbReference>
<protein>
    <recommendedName>
        <fullName evidence="3">F-box domain-containing protein</fullName>
    </recommendedName>
</protein>
<accession>A0ABQ8FFR1</accession>
<dbReference type="SUPFAM" id="SSF52047">
    <property type="entry name" value="RNI-like"/>
    <property type="match status" value="1"/>
</dbReference>
<reference evidence="1 2" key="1">
    <citation type="submission" date="2021-02" db="EMBL/GenBank/DDBJ databases">
        <title>Variation within the Batrachochytrium salamandrivorans European outbreak.</title>
        <authorList>
            <person name="Kelly M."/>
            <person name="Pasmans F."/>
            <person name="Shea T.P."/>
            <person name="Munoz J.F."/>
            <person name="Carranza S."/>
            <person name="Cuomo C.A."/>
            <person name="Martel A."/>
        </authorList>
    </citation>
    <scope>NUCLEOTIDE SEQUENCE [LARGE SCALE GENOMIC DNA]</scope>
    <source>
        <strain evidence="1 2">AMFP18/2</strain>
    </source>
</reference>
<comment type="caution">
    <text evidence="1">The sequence shown here is derived from an EMBL/GenBank/DDBJ whole genome shotgun (WGS) entry which is preliminary data.</text>
</comment>
<dbReference type="Proteomes" id="UP001648503">
    <property type="component" value="Unassembled WGS sequence"/>
</dbReference>
<dbReference type="Pfam" id="PF13516">
    <property type="entry name" value="LRR_6"/>
    <property type="match status" value="2"/>
</dbReference>
<evidence type="ECO:0008006" key="3">
    <source>
        <dbReference type="Google" id="ProtNLM"/>
    </source>
</evidence>
<dbReference type="EMBL" id="JAFCIX010000143">
    <property type="protein sequence ID" value="KAH6597527.1"/>
    <property type="molecule type" value="Genomic_DNA"/>
</dbReference>